<dbReference type="HOGENOM" id="CLU_1256525_0_0_1"/>
<dbReference type="RefSeq" id="XP_007922876.1">
    <property type="nucleotide sequence ID" value="XM_007924685.1"/>
</dbReference>
<protein>
    <submittedName>
        <fullName evidence="1">Uncharacterized protein</fullName>
    </submittedName>
</protein>
<dbReference type="EMBL" id="KB446556">
    <property type="protein sequence ID" value="EME85442.1"/>
    <property type="molecule type" value="Genomic_DNA"/>
</dbReference>
<sequence>MSATSAPFRVPEQKKPRTRPRMLDGYISENHGAVVPVSYLFVAPEQRAAQPSGGAKRVVRDGLRRHDYGRFPAQQTPEKAKADEMVLVWCLHAWHDNHNHNNVARSLFYLWKAWPYITGYFSSICTLLHDRLRGRQAGRKSRLHARNKTDASITVVASAHSDEAGHRMARRGGGERRYWQDFFRNDSALALLRQLQPRCGPVKGTYIFHVPFETPYPPDL</sequence>
<evidence type="ECO:0000313" key="1">
    <source>
        <dbReference type="EMBL" id="EME85442.1"/>
    </source>
</evidence>
<dbReference type="Proteomes" id="UP000016932">
    <property type="component" value="Unassembled WGS sequence"/>
</dbReference>
<name>M3B7Z3_PSEFD</name>
<dbReference type="AlphaFoldDB" id="M3B7Z3"/>
<evidence type="ECO:0000313" key="2">
    <source>
        <dbReference type="Proteomes" id="UP000016932"/>
    </source>
</evidence>
<keyword evidence="2" id="KW-1185">Reference proteome</keyword>
<reference evidence="1 2" key="1">
    <citation type="journal article" date="2012" name="PLoS Pathog.">
        <title>Diverse lifestyles and strategies of plant pathogenesis encoded in the genomes of eighteen Dothideomycetes fungi.</title>
        <authorList>
            <person name="Ohm R.A."/>
            <person name="Feau N."/>
            <person name="Henrissat B."/>
            <person name="Schoch C.L."/>
            <person name="Horwitz B.A."/>
            <person name="Barry K.W."/>
            <person name="Condon B.J."/>
            <person name="Copeland A.C."/>
            <person name="Dhillon B."/>
            <person name="Glaser F."/>
            <person name="Hesse C.N."/>
            <person name="Kosti I."/>
            <person name="LaButti K."/>
            <person name="Lindquist E.A."/>
            <person name="Lucas S."/>
            <person name="Salamov A.A."/>
            <person name="Bradshaw R.E."/>
            <person name="Ciuffetti L."/>
            <person name="Hamelin R.C."/>
            <person name="Kema G.H.J."/>
            <person name="Lawrence C."/>
            <person name="Scott J.A."/>
            <person name="Spatafora J.W."/>
            <person name="Turgeon B.G."/>
            <person name="de Wit P.J.G.M."/>
            <person name="Zhong S."/>
            <person name="Goodwin S.B."/>
            <person name="Grigoriev I.V."/>
        </authorList>
    </citation>
    <scope>NUCLEOTIDE SEQUENCE [LARGE SCALE GENOMIC DNA]</scope>
    <source>
        <strain evidence="1 2">CIRAD86</strain>
    </source>
</reference>
<gene>
    <name evidence="1" type="ORF">MYCFIDRAFT_82801</name>
</gene>
<dbReference type="VEuPathDB" id="FungiDB:MYCFIDRAFT_82801"/>
<proteinExistence type="predicted"/>
<dbReference type="KEGG" id="pfj:MYCFIDRAFT_82801"/>
<dbReference type="GeneID" id="19341980"/>
<accession>M3B7Z3</accession>
<organism evidence="1 2">
    <name type="scientific">Pseudocercospora fijiensis (strain CIRAD86)</name>
    <name type="common">Black leaf streak disease fungus</name>
    <name type="synonym">Mycosphaerella fijiensis</name>
    <dbReference type="NCBI Taxonomy" id="383855"/>
    <lineage>
        <taxon>Eukaryota</taxon>
        <taxon>Fungi</taxon>
        <taxon>Dikarya</taxon>
        <taxon>Ascomycota</taxon>
        <taxon>Pezizomycotina</taxon>
        <taxon>Dothideomycetes</taxon>
        <taxon>Dothideomycetidae</taxon>
        <taxon>Mycosphaerellales</taxon>
        <taxon>Mycosphaerellaceae</taxon>
        <taxon>Pseudocercospora</taxon>
    </lineage>
</organism>